<organism evidence="8 9">
    <name type="scientific">Bombardia bombarda</name>
    <dbReference type="NCBI Taxonomy" id="252184"/>
    <lineage>
        <taxon>Eukaryota</taxon>
        <taxon>Fungi</taxon>
        <taxon>Dikarya</taxon>
        <taxon>Ascomycota</taxon>
        <taxon>Pezizomycotina</taxon>
        <taxon>Sordariomycetes</taxon>
        <taxon>Sordariomycetidae</taxon>
        <taxon>Sordariales</taxon>
        <taxon>Lasiosphaeriaceae</taxon>
        <taxon>Bombardia</taxon>
    </lineage>
</organism>
<comment type="caution">
    <text evidence="8">The sequence shown here is derived from an EMBL/GenBank/DDBJ whole genome shotgun (WGS) entry which is preliminary data.</text>
</comment>
<dbReference type="GO" id="GO:0005524">
    <property type="term" value="F:ATP binding"/>
    <property type="evidence" value="ECO:0007669"/>
    <property type="project" value="InterPro"/>
</dbReference>
<dbReference type="InterPro" id="IPR001650">
    <property type="entry name" value="Helicase_C-like"/>
</dbReference>
<evidence type="ECO:0000256" key="5">
    <source>
        <dbReference type="SAM" id="MobiDB-lite"/>
    </source>
</evidence>
<feature type="compositionally biased region" description="Basic and acidic residues" evidence="5">
    <location>
        <begin position="932"/>
        <end position="943"/>
    </location>
</feature>
<evidence type="ECO:0000256" key="1">
    <source>
        <dbReference type="ARBA" id="ARBA00022741"/>
    </source>
</evidence>
<dbReference type="AlphaFoldDB" id="A0AA40CHF5"/>
<dbReference type="InterPro" id="IPR049730">
    <property type="entry name" value="SNF2/RAD54-like_C"/>
</dbReference>
<dbReference type="SMART" id="SM00487">
    <property type="entry name" value="DEXDc"/>
    <property type="match status" value="1"/>
</dbReference>
<feature type="coiled-coil region" evidence="4">
    <location>
        <begin position="68"/>
        <end position="95"/>
    </location>
</feature>
<evidence type="ECO:0000259" key="6">
    <source>
        <dbReference type="PROSITE" id="PS51192"/>
    </source>
</evidence>
<name>A0AA40CHF5_9PEZI</name>
<dbReference type="CDD" id="cd18793">
    <property type="entry name" value="SF2_C_SNF"/>
    <property type="match status" value="1"/>
</dbReference>
<dbReference type="PROSITE" id="PS51194">
    <property type="entry name" value="HELICASE_CTER"/>
    <property type="match status" value="1"/>
</dbReference>
<dbReference type="SUPFAM" id="SSF52540">
    <property type="entry name" value="P-loop containing nucleoside triphosphate hydrolases"/>
    <property type="match status" value="2"/>
</dbReference>
<dbReference type="InterPro" id="IPR050496">
    <property type="entry name" value="SNF2_RAD54_helicase_repair"/>
</dbReference>
<dbReference type="Gene3D" id="3.40.50.10810">
    <property type="entry name" value="Tandem AAA-ATPase domain"/>
    <property type="match status" value="1"/>
</dbReference>
<evidence type="ECO:0000256" key="3">
    <source>
        <dbReference type="ARBA" id="ARBA00022840"/>
    </source>
</evidence>
<gene>
    <name evidence="8" type="ORF">B0T17DRAFT_521492</name>
</gene>
<dbReference type="Gene3D" id="3.40.50.300">
    <property type="entry name" value="P-loop containing nucleotide triphosphate hydrolases"/>
    <property type="match status" value="1"/>
</dbReference>
<feature type="domain" description="Helicase C-terminal" evidence="7">
    <location>
        <begin position="715"/>
        <end position="875"/>
    </location>
</feature>
<dbReference type="PANTHER" id="PTHR45629">
    <property type="entry name" value="SNF2/RAD54 FAMILY MEMBER"/>
    <property type="match status" value="1"/>
</dbReference>
<feature type="region of interest" description="Disordered" evidence="5">
    <location>
        <begin position="322"/>
        <end position="348"/>
    </location>
</feature>
<dbReference type="EMBL" id="JAULSR010000001">
    <property type="protein sequence ID" value="KAK0637369.1"/>
    <property type="molecule type" value="Genomic_DNA"/>
</dbReference>
<dbReference type="SMART" id="SM00490">
    <property type="entry name" value="HELICc"/>
    <property type="match status" value="1"/>
</dbReference>
<dbReference type="CDD" id="cd18000">
    <property type="entry name" value="DEXHc_ERCC6"/>
    <property type="match status" value="1"/>
</dbReference>
<evidence type="ECO:0000313" key="9">
    <source>
        <dbReference type="Proteomes" id="UP001174934"/>
    </source>
</evidence>
<dbReference type="Proteomes" id="UP001174934">
    <property type="component" value="Unassembled WGS sequence"/>
</dbReference>
<dbReference type="FunFam" id="3.40.50.10810:FF:000039">
    <property type="entry name" value="DNA repair protein Rhp26/Rad26"/>
    <property type="match status" value="1"/>
</dbReference>
<feature type="region of interest" description="Disordered" evidence="5">
    <location>
        <begin position="1066"/>
        <end position="1089"/>
    </location>
</feature>
<accession>A0AA40CHF5</accession>
<feature type="region of interest" description="Disordered" evidence="5">
    <location>
        <begin position="1"/>
        <end position="20"/>
    </location>
</feature>
<protein>
    <submittedName>
        <fullName evidence="8">SNF2 family N-terminal domain-containing protein</fullName>
    </submittedName>
</protein>
<dbReference type="PANTHER" id="PTHR45629:SF7">
    <property type="entry name" value="DNA EXCISION REPAIR PROTEIN ERCC-6-RELATED"/>
    <property type="match status" value="1"/>
</dbReference>
<feature type="region of interest" description="Disordered" evidence="5">
    <location>
        <begin position="914"/>
        <end position="943"/>
    </location>
</feature>
<keyword evidence="1" id="KW-0547">Nucleotide-binding</keyword>
<evidence type="ECO:0000259" key="7">
    <source>
        <dbReference type="PROSITE" id="PS51194"/>
    </source>
</evidence>
<keyword evidence="3" id="KW-0067">ATP-binding</keyword>
<dbReference type="GO" id="GO:0006283">
    <property type="term" value="P:transcription-coupled nucleotide-excision repair"/>
    <property type="evidence" value="ECO:0007669"/>
    <property type="project" value="TreeGrafter"/>
</dbReference>
<keyword evidence="2" id="KW-0378">Hydrolase</keyword>
<dbReference type="InterPro" id="IPR038718">
    <property type="entry name" value="SNF2-like_sf"/>
</dbReference>
<dbReference type="PROSITE" id="PS51192">
    <property type="entry name" value="HELICASE_ATP_BIND_1"/>
    <property type="match status" value="1"/>
</dbReference>
<dbReference type="InterPro" id="IPR000330">
    <property type="entry name" value="SNF2_N"/>
</dbReference>
<keyword evidence="4" id="KW-0175">Coiled coil</keyword>
<feature type="region of interest" description="Disordered" evidence="5">
    <location>
        <begin position="193"/>
        <end position="279"/>
    </location>
</feature>
<reference evidence="8" key="1">
    <citation type="submission" date="2023-06" db="EMBL/GenBank/DDBJ databases">
        <title>Genome-scale phylogeny and comparative genomics of the fungal order Sordariales.</title>
        <authorList>
            <consortium name="Lawrence Berkeley National Laboratory"/>
            <person name="Hensen N."/>
            <person name="Bonometti L."/>
            <person name="Westerberg I."/>
            <person name="Brannstrom I.O."/>
            <person name="Guillou S."/>
            <person name="Cros-Aarteil S."/>
            <person name="Calhoun S."/>
            <person name="Haridas S."/>
            <person name="Kuo A."/>
            <person name="Mondo S."/>
            <person name="Pangilinan J."/>
            <person name="Riley R."/>
            <person name="LaButti K."/>
            <person name="Andreopoulos B."/>
            <person name="Lipzen A."/>
            <person name="Chen C."/>
            <person name="Yanf M."/>
            <person name="Daum C."/>
            <person name="Ng V."/>
            <person name="Clum A."/>
            <person name="Steindorff A."/>
            <person name="Ohm R."/>
            <person name="Martin F."/>
            <person name="Silar P."/>
            <person name="Natvig D."/>
            <person name="Lalanne C."/>
            <person name="Gautier V."/>
            <person name="Ament-velasquez S.L."/>
            <person name="Kruys A."/>
            <person name="Hutchinson M.I."/>
            <person name="Powell A.J."/>
            <person name="Barry K."/>
            <person name="Miller A.N."/>
            <person name="Grigoriev I.V."/>
            <person name="Debuchy R."/>
            <person name="Gladieux P."/>
            <person name="Thoren M.H."/>
            <person name="Johannesson H."/>
        </authorList>
    </citation>
    <scope>NUCLEOTIDE SEQUENCE</scope>
    <source>
        <strain evidence="8">SMH3391-2</strain>
    </source>
</reference>
<evidence type="ECO:0000313" key="8">
    <source>
        <dbReference type="EMBL" id="KAK0637369.1"/>
    </source>
</evidence>
<dbReference type="Pfam" id="PF00271">
    <property type="entry name" value="Helicase_C"/>
    <property type="match status" value="1"/>
</dbReference>
<evidence type="ECO:0000256" key="2">
    <source>
        <dbReference type="ARBA" id="ARBA00022801"/>
    </source>
</evidence>
<proteinExistence type="predicted"/>
<feature type="domain" description="Helicase ATP-binding" evidence="6">
    <location>
        <begin position="386"/>
        <end position="577"/>
    </location>
</feature>
<dbReference type="InterPro" id="IPR014001">
    <property type="entry name" value="Helicase_ATP-bd"/>
</dbReference>
<dbReference type="InterPro" id="IPR027417">
    <property type="entry name" value="P-loop_NTPase"/>
</dbReference>
<sequence>MNPDVPSLDNTSPPAPDPVMIETDLDEESALRNLTENVRDQDDIERDISLQANRALIEAEDKKDGKRIEKAELVKSRLETQRRAQQQKLRAAHTNPTIRLRVQQEISRLDAEIEICVKDIYDCNARIEQRHQQGDVDEISPATGGKLPNETQREYLIRTGKITPFAKFGGPRPAGVEGDLADAIIDAEDEAVAEELEEQVAGGPRSHQNLRLPGFAEDNADSSSPAESEFSLRPRPQKRPRAQSAGASSDEFAPDESASEAASPVSHISGASDDVDLTNLTHKRKRKKITKESGSGETVDLSNIDDGNEAVFQSRLKDWVERRSRARRSRQQRLGQPVDDPSDTMPEWFKPSPDQPDHVFDNGLKLPGDIYPSLFDYQKTGVQWLAELYAQQVGGIIGDEMGLGKTVQLISFVAALHYSKKLDKPVIVVAPATVLRQWVNEFHRWWPPLRVSILHSSGSGMLDVHNEGEIEDQEDDWDQKKPSKSGKAAKRIVDRVVKHGHVLVTTYAGLQTYGDALIPVNWGYAVLDEGHKIRNPNTAITIYCKELRTANRVILSGTPMQNNLTELWSLFDFIFPMRLGTLVAFRNQFEIPIKFGGYANATNLQVMTAQKCAETLKETISPYLLQRLKVDVASDLPKKSEQVLFCKLSAPQREAYELFLKSDDMVSILNKTRQSLYGIDILRKICNHPDLLDPRLKHRPDYKWGSTSKSGKMAVVKSLLPMWKRLGHKTLLFCQGVQMLDIIEAFVRRQENISYIRMDGKTPVKQRQTLVDQFNNDPNLDVFLLTTKVGGLGVNLTGANRVIIFDPDWNPSTDVQARERAWRLGQKKEVTIYRLMTAGTIEEKIYHRQIFKQFLSNKVLKDPKQQTTFNLSDLHDLFSLNSYEDGRTETSELFQGSEVKNLKPAGPKELIVPGNDIGPARPSQASATAVKTEPDGDGDKESDLRNIDGIARLEEFEGEEAPPANEEDRLMEGIFAGHVHSALEHDEIINGKRTVKADRKMLQHEANRIAAQAAQSLRRAGEAARNVPIGTVTWTGEFGEAGRPTNVRRGRAGPSSAGIMAGIANRQGLGGTSSAGSSRPGTPGPVVPPDRNLMAKDFEKMIPAFIQRHGGQVPSKLLVDHFNHYCSGARQADMFKTALSKVAKMEKRGSSMRAIWTLKPEFQ</sequence>
<dbReference type="Pfam" id="PF00176">
    <property type="entry name" value="SNF2-rel_dom"/>
    <property type="match status" value="1"/>
</dbReference>
<dbReference type="GO" id="GO:0008094">
    <property type="term" value="F:ATP-dependent activity, acting on DNA"/>
    <property type="evidence" value="ECO:0007669"/>
    <property type="project" value="TreeGrafter"/>
</dbReference>
<keyword evidence="9" id="KW-1185">Reference proteome</keyword>
<dbReference type="GO" id="GO:0016787">
    <property type="term" value="F:hydrolase activity"/>
    <property type="evidence" value="ECO:0007669"/>
    <property type="project" value="UniProtKB-KW"/>
</dbReference>
<dbReference type="CDD" id="cd22254">
    <property type="entry name" value="CSB_WHD"/>
    <property type="match status" value="1"/>
</dbReference>
<dbReference type="GO" id="GO:0005634">
    <property type="term" value="C:nucleus"/>
    <property type="evidence" value="ECO:0007669"/>
    <property type="project" value="TreeGrafter"/>
</dbReference>
<evidence type="ECO:0000256" key="4">
    <source>
        <dbReference type="SAM" id="Coils"/>
    </source>
</evidence>